<comment type="caution">
    <text evidence="3">The sequence shown here is derived from an EMBL/GenBank/DDBJ whole genome shotgun (WGS) entry which is preliminary data.</text>
</comment>
<keyword evidence="2" id="KW-0472">Membrane</keyword>
<keyword evidence="2" id="KW-1133">Transmembrane helix</keyword>
<sequence length="63" mass="7076">MQAGSGGRGIEISAKFQMNRNPQERRTPEQIRAGNKRLGLILLVIAAVFFVGVVIKQWWLSTH</sequence>
<dbReference type="Proteomes" id="UP000494172">
    <property type="component" value="Unassembled WGS sequence"/>
</dbReference>
<gene>
    <name evidence="3" type="ORF">BAR24066_05889</name>
</gene>
<reference evidence="3 4" key="1">
    <citation type="submission" date="2019-09" db="EMBL/GenBank/DDBJ databases">
        <authorList>
            <person name="Depoorter E."/>
        </authorList>
    </citation>
    <scope>NUCLEOTIDE SEQUENCE [LARGE SCALE GENOMIC DNA]</scope>
    <source>
        <strain evidence="3">LMG 24066</strain>
    </source>
</reference>
<organism evidence="3 4">
    <name type="scientific">Burkholderia arboris</name>
    <dbReference type="NCBI Taxonomy" id="488730"/>
    <lineage>
        <taxon>Bacteria</taxon>
        <taxon>Pseudomonadati</taxon>
        <taxon>Pseudomonadota</taxon>
        <taxon>Betaproteobacteria</taxon>
        <taxon>Burkholderiales</taxon>
        <taxon>Burkholderiaceae</taxon>
        <taxon>Burkholderia</taxon>
        <taxon>Burkholderia cepacia complex</taxon>
    </lineage>
</organism>
<dbReference type="NCBIfam" id="NF038351">
    <property type="entry name" value="cyt_ox_assem_30"/>
    <property type="match status" value="1"/>
</dbReference>
<dbReference type="AlphaFoldDB" id="A0A9Q9UTT7"/>
<feature type="transmembrane region" description="Helical" evidence="2">
    <location>
        <begin position="38"/>
        <end position="59"/>
    </location>
</feature>
<dbReference type="InterPro" id="IPR047811">
    <property type="entry name" value="CytC_ox_assmbl_put"/>
</dbReference>
<protein>
    <submittedName>
        <fullName evidence="3">Membrane protein</fullName>
    </submittedName>
</protein>
<keyword evidence="2" id="KW-0812">Transmembrane</keyword>
<name>A0A9Q9UTT7_9BURK</name>
<feature type="region of interest" description="Disordered" evidence="1">
    <location>
        <begin position="1"/>
        <end position="30"/>
    </location>
</feature>
<dbReference type="EMBL" id="CABVPX010000032">
    <property type="protein sequence ID" value="VWC22630.1"/>
    <property type="molecule type" value="Genomic_DNA"/>
</dbReference>
<accession>A0A9Q9UTT7</accession>
<evidence type="ECO:0000313" key="4">
    <source>
        <dbReference type="Proteomes" id="UP000494172"/>
    </source>
</evidence>
<evidence type="ECO:0000256" key="2">
    <source>
        <dbReference type="SAM" id="Phobius"/>
    </source>
</evidence>
<evidence type="ECO:0000256" key="1">
    <source>
        <dbReference type="SAM" id="MobiDB-lite"/>
    </source>
</evidence>
<proteinExistence type="predicted"/>
<evidence type="ECO:0000313" key="3">
    <source>
        <dbReference type="EMBL" id="VWC22630.1"/>
    </source>
</evidence>